<evidence type="ECO:0000256" key="2">
    <source>
        <dbReference type="ARBA" id="ARBA00012387"/>
    </source>
</evidence>
<dbReference type="EC" id="2.7.7.13" evidence="2"/>
<gene>
    <name evidence="11" type="ORF">DES40_2449</name>
</gene>
<dbReference type="GO" id="GO:0005525">
    <property type="term" value="F:GTP binding"/>
    <property type="evidence" value="ECO:0007669"/>
    <property type="project" value="UniProtKB-KW"/>
</dbReference>
<keyword evidence="6" id="KW-0342">GTP-binding</keyword>
<dbReference type="InterPro" id="IPR054566">
    <property type="entry name" value="ManC/GMP-like_b-helix"/>
</dbReference>
<dbReference type="Proteomes" id="UP000282211">
    <property type="component" value="Unassembled WGS sequence"/>
</dbReference>
<dbReference type="FunCoup" id="A0A420WFA4">
    <property type="interactions" value="152"/>
</dbReference>
<dbReference type="InterPro" id="IPR006375">
    <property type="entry name" value="Man1P_GuaTrfase/Man6P_Isoase"/>
</dbReference>
<evidence type="ECO:0000259" key="10">
    <source>
        <dbReference type="Pfam" id="PF22640"/>
    </source>
</evidence>
<dbReference type="PANTHER" id="PTHR46390:SF1">
    <property type="entry name" value="MANNOSE-1-PHOSPHATE GUANYLYLTRANSFERASE"/>
    <property type="match status" value="1"/>
</dbReference>
<sequence length="360" mass="39226">MQKIYPVIMCGGSGTRLWPLSRKALPKQYQPIVTDKSMLRETMRRFPSTAPLKFMPPSFVCAEHHQKHILQACDAEGVTPHKIILEPCAKNTAPVAACTALILGEDDSDALILLLPADHHIEAATKFWDSIQSGVTRALDGALVTFGIQPTGPETGYGYIRAGKNVGTDSYEVEAFVEKPDLDTAKSYLRAGNYSWNSGMFLFTAETMISSFQKHAPQILKSCETAIKSGTYSQPSLFLDYESFAACESNSIDYAIMEKAENVNVISPVNIGWSDIGSWDSIRERAIEQGALNAGAGDIVDIDCKNTLIRSDTLTIAAIGLEDIIIVATDDAVLITKAGDSQKVKDVVDTLKSRDKTDIL</sequence>
<name>A0A420WFA4_9PROT</name>
<dbReference type="InterPro" id="IPR051161">
    <property type="entry name" value="Mannose-6P_isomerase_type2"/>
</dbReference>
<comment type="similarity">
    <text evidence="1 8">Belongs to the mannose-6-phosphate isomerase type 2 family.</text>
</comment>
<evidence type="ECO:0000313" key="11">
    <source>
        <dbReference type="EMBL" id="RKQ69645.1"/>
    </source>
</evidence>
<dbReference type="RefSeq" id="WP_147405908.1">
    <property type="nucleotide sequence ID" value="NZ_RBII01000002.1"/>
</dbReference>
<dbReference type="Pfam" id="PF22640">
    <property type="entry name" value="ManC_GMP_beta-helix"/>
    <property type="match status" value="1"/>
</dbReference>
<dbReference type="OrthoDB" id="9806359at2"/>
<dbReference type="FunFam" id="3.90.550.10:FF:000046">
    <property type="entry name" value="Mannose-1-phosphate guanylyltransferase (GDP)"/>
    <property type="match status" value="1"/>
</dbReference>
<evidence type="ECO:0000259" key="9">
    <source>
        <dbReference type="Pfam" id="PF00483"/>
    </source>
</evidence>
<dbReference type="Pfam" id="PF00483">
    <property type="entry name" value="NTP_transferase"/>
    <property type="match status" value="1"/>
</dbReference>
<proteinExistence type="inferred from homology"/>
<feature type="domain" description="Nucleotidyl transferase" evidence="9">
    <location>
        <begin position="6"/>
        <end position="284"/>
    </location>
</feature>
<accession>A0A420WFA4</accession>
<evidence type="ECO:0000256" key="4">
    <source>
        <dbReference type="ARBA" id="ARBA00022695"/>
    </source>
</evidence>
<keyword evidence="4 11" id="KW-0548">Nucleotidyltransferase</keyword>
<evidence type="ECO:0000256" key="5">
    <source>
        <dbReference type="ARBA" id="ARBA00022741"/>
    </source>
</evidence>
<dbReference type="SUPFAM" id="SSF159283">
    <property type="entry name" value="Guanosine diphospho-D-mannose pyrophosphorylase/mannose-6-phosphate isomerase linker domain"/>
    <property type="match status" value="1"/>
</dbReference>
<dbReference type="SUPFAM" id="SSF53448">
    <property type="entry name" value="Nucleotide-diphospho-sugar transferases"/>
    <property type="match status" value="1"/>
</dbReference>
<evidence type="ECO:0000313" key="12">
    <source>
        <dbReference type="Proteomes" id="UP000282211"/>
    </source>
</evidence>
<dbReference type="InterPro" id="IPR049577">
    <property type="entry name" value="GMPP_N"/>
</dbReference>
<keyword evidence="11" id="KW-0413">Isomerase</keyword>
<dbReference type="InterPro" id="IPR029044">
    <property type="entry name" value="Nucleotide-diphossugar_trans"/>
</dbReference>
<keyword evidence="12" id="KW-1185">Reference proteome</keyword>
<feature type="domain" description="MannoseP isomerase/GMP-like beta-helix" evidence="10">
    <location>
        <begin position="297"/>
        <end position="351"/>
    </location>
</feature>
<evidence type="ECO:0000256" key="1">
    <source>
        <dbReference type="ARBA" id="ARBA00006115"/>
    </source>
</evidence>
<keyword evidence="5" id="KW-0547">Nucleotide-binding</keyword>
<reference evidence="11 12" key="1">
    <citation type="submission" date="2018-10" db="EMBL/GenBank/DDBJ databases">
        <title>Genomic Encyclopedia of Type Strains, Phase IV (KMG-IV): sequencing the most valuable type-strain genomes for metagenomic binning, comparative biology and taxonomic classification.</title>
        <authorList>
            <person name="Goeker M."/>
        </authorList>
    </citation>
    <scope>NUCLEOTIDE SEQUENCE [LARGE SCALE GENOMIC DNA]</scope>
    <source>
        <strain evidence="11 12">DSM 22008</strain>
    </source>
</reference>
<evidence type="ECO:0000256" key="3">
    <source>
        <dbReference type="ARBA" id="ARBA00022679"/>
    </source>
</evidence>
<dbReference type="AlphaFoldDB" id="A0A420WFA4"/>
<protein>
    <recommendedName>
        <fullName evidence="2">mannose-1-phosphate guanylyltransferase</fullName>
        <ecNumber evidence="2">2.7.7.13</ecNumber>
    </recommendedName>
</protein>
<dbReference type="GO" id="GO:0000271">
    <property type="term" value="P:polysaccharide biosynthetic process"/>
    <property type="evidence" value="ECO:0007669"/>
    <property type="project" value="InterPro"/>
</dbReference>
<dbReference type="GO" id="GO:0009298">
    <property type="term" value="P:GDP-mannose biosynthetic process"/>
    <property type="evidence" value="ECO:0007669"/>
    <property type="project" value="TreeGrafter"/>
</dbReference>
<dbReference type="PANTHER" id="PTHR46390">
    <property type="entry name" value="MANNOSE-1-PHOSPHATE GUANYLYLTRANSFERASE"/>
    <property type="match status" value="1"/>
</dbReference>
<dbReference type="NCBIfam" id="TIGR01479">
    <property type="entry name" value="GMP_PMI"/>
    <property type="match status" value="1"/>
</dbReference>
<comment type="catalytic activity">
    <reaction evidence="7">
        <text>alpha-D-mannose 1-phosphate + GTP + H(+) = GDP-alpha-D-mannose + diphosphate</text>
        <dbReference type="Rhea" id="RHEA:15229"/>
        <dbReference type="ChEBI" id="CHEBI:15378"/>
        <dbReference type="ChEBI" id="CHEBI:33019"/>
        <dbReference type="ChEBI" id="CHEBI:37565"/>
        <dbReference type="ChEBI" id="CHEBI:57527"/>
        <dbReference type="ChEBI" id="CHEBI:58409"/>
        <dbReference type="EC" id="2.7.7.13"/>
    </reaction>
</comment>
<organism evidence="11 12">
    <name type="scientific">Litorimonas taeanensis</name>
    <dbReference type="NCBI Taxonomy" id="568099"/>
    <lineage>
        <taxon>Bacteria</taxon>
        <taxon>Pseudomonadati</taxon>
        <taxon>Pseudomonadota</taxon>
        <taxon>Alphaproteobacteria</taxon>
        <taxon>Maricaulales</taxon>
        <taxon>Robiginitomaculaceae</taxon>
    </lineage>
</organism>
<dbReference type="CDD" id="cd02509">
    <property type="entry name" value="GDP-M1P_Guanylyltransferase"/>
    <property type="match status" value="1"/>
</dbReference>
<dbReference type="Gene3D" id="3.90.550.10">
    <property type="entry name" value="Spore Coat Polysaccharide Biosynthesis Protein SpsA, Chain A"/>
    <property type="match status" value="1"/>
</dbReference>
<dbReference type="InterPro" id="IPR005835">
    <property type="entry name" value="NTP_transferase_dom"/>
</dbReference>
<dbReference type="InParanoid" id="A0A420WFA4"/>
<dbReference type="EMBL" id="RBII01000002">
    <property type="protein sequence ID" value="RKQ69645.1"/>
    <property type="molecule type" value="Genomic_DNA"/>
</dbReference>
<evidence type="ECO:0000256" key="6">
    <source>
        <dbReference type="ARBA" id="ARBA00023134"/>
    </source>
</evidence>
<evidence type="ECO:0000256" key="8">
    <source>
        <dbReference type="RuleBase" id="RU004190"/>
    </source>
</evidence>
<evidence type="ECO:0000256" key="7">
    <source>
        <dbReference type="ARBA" id="ARBA00047343"/>
    </source>
</evidence>
<comment type="caution">
    <text evidence="11">The sequence shown here is derived from an EMBL/GenBank/DDBJ whole genome shotgun (WGS) entry which is preliminary data.</text>
</comment>
<dbReference type="GO" id="GO:0016853">
    <property type="term" value="F:isomerase activity"/>
    <property type="evidence" value="ECO:0007669"/>
    <property type="project" value="UniProtKB-KW"/>
</dbReference>
<dbReference type="GO" id="GO:0004475">
    <property type="term" value="F:mannose-1-phosphate guanylyltransferase (GTP) activity"/>
    <property type="evidence" value="ECO:0007669"/>
    <property type="project" value="UniProtKB-EC"/>
</dbReference>
<keyword evidence="3 11" id="KW-0808">Transferase</keyword>